<keyword evidence="2" id="KW-0472">Membrane</keyword>
<dbReference type="EMBL" id="LHPG02000007">
    <property type="protein sequence ID" value="PRW56971.1"/>
    <property type="molecule type" value="Genomic_DNA"/>
</dbReference>
<feature type="transmembrane region" description="Helical" evidence="2">
    <location>
        <begin position="270"/>
        <end position="293"/>
    </location>
</feature>
<dbReference type="GO" id="GO:0008821">
    <property type="term" value="F:crossover junction DNA endonuclease activity"/>
    <property type="evidence" value="ECO:0007669"/>
    <property type="project" value="InterPro"/>
</dbReference>
<feature type="compositionally biased region" description="Acidic residues" evidence="1">
    <location>
        <begin position="365"/>
        <end position="387"/>
    </location>
</feature>
<proteinExistence type="predicted"/>
<dbReference type="Proteomes" id="UP000239899">
    <property type="component" value="Unassembled WGS sequence"/>
</dbReference>
<feature type="region of interest" description="Disordered" evidence="1">
    <location>
        <begin position="181"/>
        <end position="215"/>
    </location>
</feature>
<keyword evidence="2" id="KW-0812">Transmembrane</keyword>
<accession>A0A2P6TSC8</accession>
<evidence type="ECO:0000313" key="4">
    <source>
        <dbReference type="Proteomes" id="UP000239899"/>
    </source>
</evidence>
<gene>
    <name evidence="3" type="ORF">C2E21_4299</name>
</gene>
<evidence type="ECO:0000256" key="2">
    <source>
        <dbReference type="SAM" id="Phobius"/>
    </source>
</evidence>
<evidence type="ECO:0000256" key="1">
    <source>
        <dbReference type="SAM" id="MobiDB-lite"/>
    </source>
</evidence>
<dbReference type="InterPro" id="IPR045290">
    <property type="entry name" value="MOC1-like"/>
</dbReference>
<keyword evidence="2" id="KW-1133">Transmembrane helix</keyword>
<organism evidence="3 4">
    <name type="scientific">Chlorella sorokiniana</name>
    <name type="common">Freshwater green alga</name>
    <dbReference type="NCBI Taxonomy" id="3076"/>
    <lineage>
        <taxon>Eukaryota</taxon>
        <taxon>Viridiplantae</taxon>
        <taxon>Chlorophyta</taxon>
        <taxon>core chlorophytes</taxon>
        <taxon>Trebouxiophyceae</taxon>
        <taxon>Chlorellales</taxon>
        <taxon>Chlorellaceae</taxon>
        <taxon>Chlorella clade</taxon>
        <taxon>Chlorella</taxon>
    </lineage>
</organism>
<dbReference type="OrthoDB" id="1910737at2759"/>
<feature type="region of interest" description="Disordered" evidence="1">
    <location>
        <begin position="357"/>
        <end position="387"/>
    </location>
</feature>
<feature type="region of interest" description="Disordered" evidence="1">
    <location>
        <begin position="95"/>
        <end position="116"/>
    </location>
</feature>
<dbReference type="AlphaFoldDB" id="A0A2P6TSC8"/>
<name>A0A2P6TSC8_CHLSO</name>
<keyword evidence="4" id="KW-1185">Reference proteome</keyword>
<evidence type="ECO:0000313" key="3">
    <source>
        <dbReference type="EMBL" id="PRW56971.1"/>
    </source>
</evidence>
<feature type="compositionally biased region" description="Low complexity" evidence="1">
    <location>
        <begin position="95"/>
        <end position="108"/>
    </location>
</feature>
<dbReference type="PANTHER" id="PTHR36015:SF6">
    <property type="entry name" value="HOLLIDAY JUNCTION RESOLVASE MOC1, CHLOROPLASTIC-RELATED"/>
    <property type="match status" value="1"/>
</dbReference>
<sequence>MALACRLAPAAAAAAAARRRLPVLCRAASTKAAAAGVAEAPAASPYSFQPAATEPALFPELLEPGRRAVLLTVDPDINGAVVALSWRNPPACSSSISNGSSSSSSDSGSSGGSALHRLPLPTGCSLQVELHDMPVEVWQYGSRAKRQPAASGLIGILQRYAGGSAGAAGAAGATDGVSVTVVGGKEPKPKKRSSSSSSSSKKKGKGKAAESEDAAEEELAAAAVVEVPAGQGPPDAAAGQHAAGAAGEAEPPIVRAVMEYNMPMQLSGKFAWYGIGFASGLLNGLLVGAGIPYQRVHASSWKSGMGLRKQGKDGSIALACHLLPAAAPQLKRKKDHGRAEALLLAAYALGVRMQPLGGGSKAEASVDDDDDEEPSVGSSFEEDEDDE</sequence>
<dbReference type="PANTHER" id="PTHR36015">
    <property type="entry name" value="HOLLIDAY JUNCTION RESOLVASE MOC1, CHLOROPLASTIC-RELATED"/>
    <property type="match status" value="1"/>
</dbReference>
<dbReference type="STRING" id="3076.A0A2P6TSC8"/>
<comment type="caution">
    <text evidence="3">The sequence shown here is derived from an EMBL/GenBank/DDBJ whole genome shotgun (WGS) entry which is preliminary data.</text>
</comment>
<reference evidence="3 4" key="1">
    <citation type="journal article" date="2018" name="Plant J.">
        <title>Genome sequences of Chlorella sorokiniana UTEX 1602 and Micractinium conductrix SAG 241.80: implications to maltose excretion by a green alga.</title>
        <authorList>
            <person name="Arriola M.B."/>
            <person name="Velmurugan N."/>
            <person name="Zhang Y."/>
            <person name="Plunkett M.H."/>
            <person name="Hondzo H."/>
            <person name="Barney B.M."/>
        </authorList>
    </citation>
    <scope>NUCLEOTIDE SEQUENCE [LARGE SCALE GENOMIC DNA]</scope>
    <source>
        <strain evidence="4">UTEX 1602</strain>
    </source>
</reference>
<protein>
    <submittedName>
        <fullName evidence="3">Uncharacterized protein</fullName>
    </submittedName>
</protein>